<dbReference type="InterPro" id="IPR056739">
    <property type="entry name" value="NfeD_membrane"/>
</dbReference>
<dbReference type="Proteomes" id="UP000233618">
    <property type="component" value="Unassembled WGS sequence"/>
</dbReference>
<evidence type="ECO:0000256" key="1">
    <source>
        <dbReference type="ARBA" id="ARBA00004141"/>
    </source>
</evidence>
<dbReference type="InterPro" id="IPR002810">
    <property type="entry name" value="NfeD-like_C"/>
</dbReference>
<dbReference type="Gene3D" id="2.40.50.140">
    <property type="entry name" value="Nucleic acid-binding proteins"/>
    <property type="match status" value="1"/>
</dbReference>
<feature type="domain" description="NfeD-like C-terminal" evidence="6">
    <location>
        <begin position="100"/>
        <end position="153"/>
    </location>
</feature>
<evidence type="ECO:0000256" key="2">
    <source>
        <dbReference type="ARBA" id="ARBA00022692"/>
    </source>
</evidence>
<keyword evidence="3 5" id="KW-1133">Transmembrane helix</keyword>
<proteinExistence type="predicted"/>
<evidence type="ECO:0000259" key="7">
    <source>
        <dbReference type="Pfam" id="PF24961"/>
    </source>
</evidence>
<dbReference type="RefSeq" id="WP_101311290.1">
    <property type="nucleotide sequence ID" value="NZ_CAXXEE010000003.1"/>
</dbReference>
<protein>
    <submittedName>
        <fullName evidence="8">Uncharacterized protein</fullName>
    </submittedName>
</protein>
<feature type="transmembrane region" description="Helical" evidence="5">
    <location>
        <begin position="29"/>
        <end position="46"/>
    </location>
</feature>
<dbReference type="GO" id="GO:0005886">
    <property type="term" value="C:plasma membrane"/>
    <property type="evidence" value="ECO:0007669"/>
    <property type="project" value="TreeGrafter"/>
</dbReference>
<reference evidence="8 9" key="1">
    <citation type="journal article" date="2017" name="Front. Microbiol.">
        <title>Labilibaculum manganireducens gen. nov., sp. nov. and Labilibaculum filiforme sp. nov., Novel Bacteroidetes Isolated from Subsurface Sediments of the Baltic Sea.</title>
        <authorList>
            <person name="Vandieken V."/>
            <person name="Marshall I.P."/>
            <person name="Niemann H."/>
            <person name="Engelen B."/>
            <person name="Cypionka H."/>
        </authorList>
    </citation>
    <scope>NUCLEOTIDE SEQUENCE [LARGE SCALE GENOMIC DNA]</scope>
    <source>
        <strain evidence="8 9">59.10-2M</strain>
    </source>
</reference>
<keyword evidence="4 5" id="KW-0472">Membrane</keyword>
<dbReference type="InterPro" id="IPR052165">
    <property type="entry name" value="Membrane_assoc_protease"/>
</dbReference>
<evidence type="ECO:0000313" key="8">
    <source>
        <dbReference type="EMBL" id="PKQ61949.1"/>
    </source>
</evidence>
<organism evidence="8 9">
    <name type="scientific">Labilibaculum manganireducens</name>
    <dbReference type="NCBI Taxonomy" id="1940525"/>
    <lineage>
        <taxon>Bacteria</taxon>
        <taxon>Pseudomonadati</taxon>
        <taxon>Bacteroidota</taxon>
        <taxon>Bacteroidia</taxon>
        <taxon>Marinilabiliales</taxon>
        <taxon>Marinifilaceae</taxon>
        <taxon>Labilibaculum</taxon>
    </lineage>
</organism>
<accession>A0A2N3HV69</accession>
<evidence type="ECO:0000259" key="6">
    <source>
        <dbReference type="Pfam" id="PF01957"/>
    </source>
</evidence>
<dbReference type="Pfam" id="PF01957">
    <property type="entry name" value="NfeD"/>
    <property type="match status" value="1"/>
</dbReference>
<sequence length="154" mass="16544">MTALIIVLLIVFGIVLLLLEFLVIPGITVAALGGVVMIVGGIYMSYHHYGNSIGHLTVLSAVVFSGISLVLALKSQTWNKIMLNTEVDSKVQKLDDENITIGDQGICVSRLAPMGKVKLDNKIVEARSTGTYVDEKTKVVVVGIVDKIVIVKPI</sequence>
<dbReference type="PANTHER" id="PTHR33507">
    <property type="entry name" value="INNER MEMBRANE PROTEIN YBBJ"/>
    <property type="match status" value="1"/>
</dbReference>
<comment type="subcellular location">
    <subcellularLocation>
        <location evidence="1">Membrane</location>
        <topology evidence="1">Multi-pass membrane protein</topology>
    </subcellularLocation>
</comment>
<dbReference type="AlphaFoldDB" id="A0A2N3HV69"/>
<gene>
    <name evidence="8" type="ORF">BZG01_18250</name>
</gene>
<evidence type="ECO:0000256" key="3">
    <source>
        <dbReference type="ARBA" id="ARBA00022989"/>
    </source>
</evidence>
<evidence type="ECO:0000256" key="5">
    <source>
        <dbReference type="SAM" id="Phobius"/>
    </source>
</evidence>
<feature type="transmembrane region" description="Helical" evidence="5">
    <location>
        <begin position="52"/>
        <end position="73"/>
    </location>
</feature>
<evidence type="ECO:0000313" key="9">
    <source>
        <dbReference type="Proteomes" id="UP000233618"/>
    </source>
</evidence>
<dbReference type="PANTHER" id="PTHR33507:SF3">
    <property type="entry name" value="INNER MEMBRANE PROTEIN YBBJ"/>
    <property type="match status" value="1"/>
</dbReference>
<evidence type="ECO:0000256" key="4">
    <source>
        <dbReference type="ARBA" id="ARBA00023136"/>
    </source>
</evidence>
<dbReference type="Pfam" id="PF24961">
    <property type="entry name" value="NfeD_membrane"/>
    <property type="match status" value="1"/>
</dbReference>
<keyword evidence="9" id="KW-1185">Reference proteome</keyword>
<keyword evidence="2 5" id="KW-0812">Transmembrane</keyword>
<name>A0A2N3HV69_9BACT</name>
<dbReference type="InterPro" id="IPR012340">
    <property type="entry name" value="NA-bd_OB-fold"/>
</dbReference>
<feature type="domain" description="NfeD integral membrane" evidence="7">
    <location>
        <begin position="4"/>
        <end position="73"/>
    </location>
</feature>
<comment type="caution">
    <text evidence="8">The sequence shown here is derived from an EMBL/GenBank/DDBJ whole genome shotgun (WGS) entry which is preliminary data.</text>
</comment>
<dbReference type="EMBL" id="MVDE01000039">
    <property type="protein sequence ID" value="PKQ61949.1"/>
    <property type="molecule type" value="Genomic_DNA"/>
</dbReference>